<protein>
    <recommendedName>
        <fullName evidence="1">KilA-N DNA-binding domain-containing protein</fullName>
    </recommendedName>
</protein>
<dbReference type="InterPro" id="IPR018873">
    <property type="entry name" value="KilA-N_DNA-bd_domain"/>
</dbReference>
<gene>
    <name evidence="2" type="ORF">EZS27_008833</name>
</gene>
<reference evidence="2" key="1">
    <citation type="submission" date="2019-03" db="EMBL/GenBank/DDBJ databases">
        <title>Single cell metagenomics reveals metabolic interactions within the superorganism composed of flagellate Streblomastix strix and complex community of Bacteroidetes bacteria on its surface.</title>
        <authorList>
            <person name="Treitli S.C."/>
            <person name="Kolisko M."/>
            <person name="Husnik F."/>
            <person name="Keeling P."/>
            <person name="Hampl V."/>
        </authorList>
    </citation>
    <scope>NUCLEOTIDE SEQUENCE</scope>
    <source>
        <strain evidence="2">STM</strain>
    </source>
</reference>
<dbReference type="EMBL" id="SNRY01000268">
    <property type="protein sequence ID" value="KAA6343467.1"/>
    <property type="molecule type" value="Genomic_DNA"/>
</dbReference>
<dbReference type="Pfam" id="PF10543">
    <property type="entry name" value="ORF6N"/>
    <property type="match status" value="1"/>
</dbReference>
<evidence type="ECO:0000313" key="2">
    <source>
        <dbReference type="EMBL" id="KAA6343467.1"/>
    </source>
</evidence>
<dbReference type="AlphaFoldDB" id="A0A5J4SBS6"/>
<sequence length="193" mass="22380">MELQVIQSKIYEIRGNSVMLDFDLAELYQVETKTFNQSVKRNPRRFPPDFMFQLNENEFNSLRSQIVTSKRGGTRYMPFAFTEQGIAMLSGILNSDIAIDVNIKIMRAFVAVRKYLVNNTSISGEIRELKERIERLESADEYTLKAVNDLSEDNRKELDGIYLALSELSIKQEKIDTPRKTITGFRSYDKETE</sequence>
<organism evidence="2">
    <name type="scientific">termite gut metagenome</name>
    <dbReference type="NCBI Taxonomy" id="433724"/>
    <lineage>
        <taxon>unclassified sequences</taxon>
        <taxon>metagenomes</taxon>
        <taxon>organismal metagenomes</taxon>
    </lineage>
</organism>
<name>A0A5J4SBS6_9ZZZZ</name>
<proteinExistence type="predicted"/>
<comment type="caution">
    <text evidence="2">The sequence shown here is derived from an EMBL/GenBank/DDBJ whole genome shotgun (WGS) entry which is preliminary data.</text>
</comment>
<feature type="domain" description="KilA-N DNA-binding" evidence="1">
    <location>
        <begin position="8"/>
        <end position="92"/>
    </location>
</feature>
<evidence type="ECO:0000259" key="1">
    <source>
        <dbReference type="Pfam" id="PF10543"/>
    </source>
</evidence>
<accession>A0A5J4SBS6</accession>